<feature type="transmembrane region" description="Helical" evidence="2">
    <location>
        <begin position="140"/>
        <end position="160"/>
    </location>
</feature>
<feature type="region of interest" description="Disordered" evidence="1">
    <location>
        <begin position="173"/>
        <end position="203"/>
    </location>
</feature>
<dbReference type="OrthoDB" id="4582561at2759"/>
<evidence type="ECO:0000313" key="4">
    <source>
        <dbReference type="Proteomes" id="UP000235371"/>
    </source>
</evidence>
<evidence type="ECO:0000313" key="3">
    <source>
        <dbReference type="EMBL" id="PMD54129.1"/>
    </source>
</evidence>
<sequence>MALVAMNSTSNITLPCSSFSSLTDLVVAATRAQINITLEVQKCPGLCLLAWGTGNPDLSGVGTNISWLFQALLTVLFCPLLRVYLQLASSDKVKNTEKVEVLLQDTHKEFLGATILIALSVLVATIVYVRHSHPIFEVTFLYYLATMQFLALLGTALSALQFCDWDVEPQAATSTDSTAPASGPVDGTQPAKGRRRPNLEKQRGEVEKIWEKWTEQPVITTVACIIGFGLYLGCLSWIRGQSISLSFLPELASSCSTYGRIVPHIPPATSPAPKINWGLLHHMWTHIRAPGNFFVCLIFVLIILCAVAAVLFLAYLAFATLVFLLVNPYSNSLFTLAFAIGVLFFTGQMQVKRNNLKKVVGKQYTDGEWGFGQIVAIFVWMPTTLRLIARWVEIAPACRRKKPSDVEKGNEPGDEKGKPAQIVCKECGKKVEEIPPAALTENEPGAKRGDQEGEPGEETKGGIQTDSREISETPPAAPAESLEDKPLENLQEETPKEAPQDDSERSQEAKIGKNPNEESYI</sequence>
<dbReference type="RefSeq" id="XP_024731033.1">
    <property type="nucleotide sequence ID" value="XM_024887332.1"/>
</dbReference>
<keyword evidence="2" id="KW-1133">Transmembrane helix</keyword>
<feature type="region of interest" description="Disordered" evidence="1">
    <location>
        <begin position="434"/>
        <end position="521"/>
    </location>
</feature>
<feature type="transmembrane region" description="Helical" evidence="2">
    <location>
        <begin position="110"/>
        <end position="128"/>
    </location>
</feature>
<keyword evidence="4" id="KW-1185">Reference proteome</keyword>
<keyword evidence="2" id="KW-0812">Transmembrane</keyword>
<keyword evidence="2" id="KW-0472">Membrane</keyword>
<feature type="transmembrane region" description="Helical" evidence="2">
    <location>
        <begin position="65"/>
        <end position="85"/>
    </location>
</feature>
<proteinExistence type="predicted"/>
<feature type="transmembrane region" description="Helical" evidence="2">
    <location>
        <begin position="333"/>
        <end position="351"/>
    </location>
</feature>
<dbReference type="AlphaFoldDB" id="A0A2J6STP6"/>
<gene>
    <name evidence="3" type="ORF">K444DRAFT_667755</name>
</gene>
<accession>A0A2J6STP6</accession>
<feature type="transmembrane region" description="Helical" evidence="2">
    <location>
        <begin position="293"/>
        <end position="326"/>
    </location>
</feature>
<dbReference type="EMBL" id="KZ613866">
    <property type="protein sequence ID" value="PMD54129.1"/>
    <property type="molecule type" value="Genomic_DNA"/>
</dbReference>
<feature type="compositionally biased region" description="Low complexity" evidence="1">
    <location>
        <begin position="173"/>
        <end position="182"/>
    </location>
</feature>
<evidence type="ECO:0000256" key="2">
    <source>
        <dbReference type="SAM" id="Phobius"/>
    </source>
</evidence>
<name>A0A2J6STP6_9HELO</name>
<feature type="transmembrane region" description="Helical" evidence="2">
    <location>
        <begin position="371"/>
        <end position="392"/>
    </location>
</feature>
<dbReference type="Proteomes" id="UP000235371">
    <property type="component" value="Unassembled WGS sequence"/>
</dbReference>
<reference evidence="3 4" key="1">
    <citation type="submission" date="2016-04" db="EMBL/GenBank/DDBJ databases">
        <title>A degradative enzymes factory behind the ericoid mycorrhizal symbiosis.</title>
        <authorList>
            <consortium name="DOE Joint Genome Institute"/>
            <person name="Martino E."/>
            <person name="Morin E."/>
            <person name="Grelet G."/>
            <person name="Kuo A."/>
            <person name="Kohler A."/>
            <person name="Daghino S."/>
            <person name="Barry K."/>
            <person name="Choi C."/>
            <person name="Cichocki N."/>
            <person name="Clum A."/>
            <person name="Copeland A."/>
            <person name="Hainaut M."/>
            <person name="Haridas S."/>
            <person name="Labutti K."/>
            <person name="Lindquist E."/>
            <person name="Lipzen A."/>
            <person name="Khouja H.-R."/>
            <person name="Murat C."/>
            <person name="Ohm R."/>
            <person name="Olson A."/>
            <person name="Spatafora J."/>
            <person name="Veneault-Fourrey C."/>
            <person name="Henrissat B."/>
            <person name="Grigoriev I."/>
            <person name="Martin F."/>
            <person name="Perotto S."/>
        </authorList>
    </citation>
    <scope>NUCLEOTIDE SEQUENCE [LARGE SCALE GENOMIC DNA]</scope>
    <source>
        <strain evidence="3 4">E</strain>
    </source>
</reference>
<dbReference type="InParanoid" id="A0A2J6STP6"/>
<feature type="transmembrane region" description="Helical" evidence="2">
    <location>
        <begin position="218"/>
        <end position="238"/>
    </location>
</feature>
<dbReference type="GeneID" id="36595408"/>
<protein>
    <submittedName>
        <fullName evidence="3">Uncharacterized protein</fullName>
    </submittedName>
</protein>
<feature type="compositionally biased region" description="Basic and acidic residues" evidence="1">
    <location>
        <begin position="482"/>
        <end position="511"/>
    </location>
</feature>
<evidence type="ECO:0000256" key="1">
    <source>
        <dbReference type="SAM" id="MobiDB-lite"/>
    </source>
</evidence>
<organism evidence="3 4">
    <name type="scientific">Hyaloscypha bicolor E</name>
    <dbReference type="NCBI Taxonomy" id="1095630"/>
    <lineage>
        <taxon>Eukaryota</taxon>
        <taxon>Fungi</taxon>
        <taxon>Dikarya</taxon>
        <taxon>Ascomycota</taxon>
        <taxon>Pezizomycotina</taxon>
        <taxon>Leotiomycetes</taxon>
        <taxon>Helotiales</taxon>
        <taxon>Hyaloscyphaceae</taxon>
        <taxon>Hyaloscypha</taxon>
        <taxon>Hyaloscypha bicolor</taxon>
    </lineage>
</organism>